<keyword evidence="4" id="KW-0472">Membrane</keyword>
<dbReference type="AlphaFoldDB" id="A0A4R6QEF0"/>
<evidence type="ECO:0000256" key="1">
    <source>
        <dbReference type="ARBA" id="ARBA00022679"/>
    </source>
</evidence>
<evidence type="ECO:0000259" key="5">
    <source>
        <dbReference type="PROSITE" id="PS50109"/>
    </source>
</evidence>
<keyword evidence="7" id="KW-1185">Reference proteome</keyword>
<dbReference type="SUPFAM" id="SSF55874">
    <property type="entry name" value="ATPase domain of HSP90 chaperone/DNA topoisomerase II/histidine kinase"/>
    <property type="match status" value="1"/>
</dbReference>
<gene>
    <name evidence="6" type="ORF">BC748_0318</name>
</gene>
<dbReference type="SUPFAM" id="SSF63829">
    <property type="entry name" value="Calcium-dependent phosphotriesterase"/>
    <property type="match status" value="1"/>
</dbReference>
<dbReference type="SUPFAM" id="SSF69322">
    <property type="entry name" value="Tricorn protease domain 2"/>
    <property type="match status" value="1"/>
</dbReference>
<dbReference type="InterPro" id="IPR036890">
    <property type="entry name" value="HATPase_C_sf"/>
</dbReference>
<keyword evidence="1" id="KW-0808">Transferase</keyword>
<comment type="caution">
    <text evidence="6">The sequence shown here is derived from an EMBL/GenBank/DDBJ whole genome shotgun (WGS) entry which is preliminary data.</text>
</comment>
<keyword evidence="2" id="KW-0418">Kinase</keyword>
<dbReference type="GO" id="GO:0016020">
    <property type="term" value="C:membrane"/>
    <property type="evidence" value="ECO:0007669"/>
    <property type="project" value="InterPro"/>
</dbReference>
<dbReference type="InterPro" id="IPR011712">
    <property type="entry name" value="Sig_transdc_His_kin_sub3_dim/P"/>
</dbReference>
<dbReference type="InterPro" id="IPR011110">
    <property type="entry name" value="Reg_prop"/>
</dbReference>
<dbReference type="Gene3D" id="1.20.5.1930">
    <property type="match status" value="1"/>
</dbReference>
<evidence type="ECO:0000313" key="7">
    <source>
        <dbReference type="Proteomes" id="UP000295260"/>
    </source>
</evidence>
<dbReference type="GO" id="GO:0000155">
    <property type="term" value="F:phosphorelay sensor kinase activity"/>
    <property type="evidence" value="ECO:0007669"/>
    <property type="project" value="InterPro"/>
</dbReference>
<dbReference type="CDD" id="cd16917">
    <property type="entry name" value="HATPase_UhpB-NarQ-NarX-like"/>
    <property type="match status" value="1"/>
</dbReference>
<protein>
    <submittedName>
        <fullName evidence="6">Two component regulator with propeller domain</fullName>
    </submittedName>
</protein>
<organism evidence="6 7">
    <name type="scientific">Flavobacterium dankookense</name>
    <dbReference type="NCBI Taxonomy" id="706186"/>
    <lineage>
        <taxon>Bacteria</taxon>
        <taxon>Pseudomonadati</taxon>
        <taxon>Bacteroidota</taxon>
        <taxon>Flavobacteriia</taxon>
        <taxon>Flavobacteriales</taxon>
        <taxon>Flavobacteriaceae</taxon>
        <taxon>Flavobacterium</taxon>
    </lineage>
</organism>
<dbReference type="EMBL" id="SNXR01000011">
    <property type="protein sequence ID" value="TDP60720.1"/>
    <property type="molecule type" value="Genomic_DNA"/>
</dbReference>
<dbReference type="PANTHER" id="PTHR24421">
    <property type="entry name" value="NITRATE/NITRITE SENSOR PROTEIN NARX-RELATED"/>
    <property type="match status" value="1"/>
</dbReference>
<dbReference type="Proteomes" id="UP000295260">
    <property type="component" value="Unassembled WGS sequence"/>
</dbReference>
<dbReference type="Gene3D" id="2.130.10.10">
    <property type="entry name" value="YVTN repeat-like/Quinoprotein amine dehydrogenase"/>
    <property type="match status" value="3"/>
</dbReference>
<accession>A0A4R6QEF0</accession>
<dbReference type="Pfam" id="PF07494">
    <property type="entry name" value="Reg_prop"/>
    <property type="match status" value="1"/>
</dbReference>
<keyword evidence="4" id="KW-1133">Transmembrane helix</keyword>
<dbReference type="InterPro" id="IPR050482">
    <property type="entry name" value="Sensor_HK_TwoCompSys"/>
</dbReference>
<keyword evidence="4" id="KW-0812">Transmembrane</keyword>
<keyword evidence="3" id="KW-0902">Two-component regulatory system</keyword>
<evidence type="ECO:0000313" key="6">
    <source>
        <dbReference type="EMBL" id="TDP60720.1"/>
    </source>
</evidence>
<name>A0A4R6QEF0_9FLAO</name>
<evidence type="ECO:0000256" key="2">
    <source>
        <dbReference type="ARBA" id="ARBA00022777"/>
    </source>
</evidence>
<reference evidence="6 7" key="1">
    <citation type="submission" date="2019-03" db="EMBL/GenBank/DDBJ databases">
        <title>Genomic Encyclopedia of Archaeal and Bacterial Type Strains, Phase II (KMG-II): from individual species to whole genera.</title>
        <authorList>
            <person name="Goeker M."/>
        </authorList>
    </citation>
    <scope>NUCLEOTIDE SEQUENCE [LARGE SCALE GENOMIC DNA]</scope>
    <source>
        <strain evidence="6 7">DSM 25687</strain>
    </source>
</reference>
<dbReference type="OrthoDB" id="9809670at2"/>
<dbReference type="Gene3D" id="3.30.565.10">
    <property type="entry name" value="Histidine kinase-like ATPase, C-terminal domain"/>
    <property type="match status" value="1"/>
</dbReference>
<feature type="domain" description="Histidine kinase" evidence="5">
    <location>
        <begin position="763"/>
        <end position="954"/>
    </location>
</feature>
<evidence type="ECO:0000256" key="3">
    <source>
        <dbReference type="ARBA" id="ARBA00023012"/>
    </source>
</evidence>
<dbReference type="InterPro" id="IPR015943">
    <property type="entry name" value="WD40/YVTN_repeat-like_dom_sf"/>
</dbReference>
<dbReference type="Pfam" id="PF02518">
    <property type="entry name" value="HATPase_c"/>
    <property type="match status" value="1"/>
</dbReference>
<dbReference type="InterPro" id="IPR005467">
    <property type="entry name" value="His_kinase_dom"/>
</dbReference>
<dbReference type="InterPro" id="IPR003594">
    <property type="entry name" value="HATPase_dom"/>
</dbReference>
<dbReference type="PANTHER" id="PTHR24421:SF63">
    <property type="entry name" value="SENSOR HISTIDINE KINASE DESK"/>
    <property type="match status" value="1"/>
</dbReference>
<dbReference type="GO" id="GO:0046983">
    <property type="term" value="F:protein dimerization activity"/>
    <property type="evidence" value="ECO:0007669"/>
    <property type="project" value="InterPro"/>
</dbReference>
<dbReference type="Pfam" id="PF07730">
    <property type="entry name" value="HisKA_3"/>
    <property type="match status" value="1"/>
</dbReference>
<evidence type="ECO:0000256" key="4">
    <source>
        <dbReference type="SAM" id="Phobius"/>
    </source>
</evidence>
<sequence length="954" mass="109099">MFFLFFFWNVSKGQNYSLANTFTVNEGLPSNHIYSITKDDKGFLWIATDNGISHFDGKCFYNYTVKDGLPSNDVLQVVKENDGTIWVNCYKQPPSYFDPINDRFVTITNNKDVDKISNLLLNIFILPKGGIQFYCTHGYVIFKNKKVTEVGNELCFGKVSINNKDYSIFSKGEVIDDNIVRENFLFKLNNKIVNSLSIIEKDNSDYRIIHNNSIYRFSSNNFFKRFYNFKPNSFSYSKDSLNLNEKIKWCTFSKTKLNIITNSGKIYMYDNKTLKLLTKIENIIPANVAFLDNKEDLWIGTTDKGLLYYNRSKIKQINYPNNIGQDNFLSITANSKGEIFAGNYLSQVFQFSKSKKQIISIPSENKTMWIRDLIISKDKIVAIHDEGYSINFKESRRIINPHNNFFLSLKSALKINDSLLALGTISGLHKLNINTCKIEPFESPKKRILQLAKKDTTHLYYIVNQSIFKLNYKNNKSKELPLKKLFVNNDPSVFTSGDYNLLWIATVKGDLVVLLNEKPLQVIKNEEGLPDNITNIITIKDKIWIASKSGIYVLQYKLVNTKLHYSINKLSKSDGLTSNVVNQLINYNDTIYAATNVGISIIPCDIEFKKFEIRPTIVALSIKNKKAPIAEVYDLNEDQTDISIQFAGVELSGHFKKLQYSLNSRTNWRSLEGNTLNTSLTDGTNRLYIRAIDANNNISTKILKLKFNVAFPFYKKFWFWMLISFSFAGLVFCIIYRRRLAKQRTIFEQQLALEQQRNRITADFHDEIGSTLSSLQINSVVANKLIEKNPKEAQKLLEKIELQSENIADKIGDIIWSMKPGKEEFMTISTRIKNFANDILGATLINYKIQINTQLDTLITDISTRKNIVLVTKEAINNAVKYSKATNVIIRLSIENNQILLKITDDGVGFDSTMIKGNGITNINKRITELNGKLEIISSPNNGATIKATIPIIP</sequence>
<proteinExistence type="predicted"/>
<dbReference type="RefSeq" id="WP_133531690.1">
    <property type="nucleotide sequence ID" value="NZ_SNXR01000011.1"/>
</dbReference>
<feature type="transmembrane region" description="Helical" evidence="4">
    <location>
        <begin position="717"/>
        <end position="736"/>
    </location>
</feature>
<dbReference type="SMART" id="SM00387">
    <property type="entry name" value="HATPase_c"/>
    <property type="match status" value="1"/>
</dbReference>
<dbReference type="PROSITE" id="PS50109">
    <property type="entry name" value="HIS_KIN"/>
    <property type="match status" value="1"/>
</dbReference>